<dbReference type="GO" id="GO:0019674">
    <property type="term" value="P:NAD+ metabolic process"/>
    <property type="evidence" value="ECO:0007669"/>
    <property type="project" value="InterPro"/>
</dbReference>
<comment type="similarity">
    <text evidence="8">Belongs to the NAD kinase family.</text>
</comment>
<keyword evidence="1 8" id="KW-0808">Transferase</keyword>
<dbReference type="AlphaFoldDB" id="A0A1M5T600"/>
<feature type="binding site" evidence="8">
    <location>
        <begin position="173"/>
        <end position="178"/>
    </location>
    <ligand>
        <name>NAD(+)</name>
        <dbReference type="ChEBI" id="CHEBI:57540"/>
    </ligand>
</feature>
<dbReference type="Pfam" id="PF20143">
    <property type="entry name" value="NAD_kinase_C"/>
    <property type="match status" value="1"/>
</dbReference>
<dbReference type="InterPro" id="IPR002504">
    <property type="entry name" value="NADK"/>
</dbReference>
<dbReference type="RefSeq" id="WP_072829601.1">
    <property type="nucleotide sequence ID" value="NZ_FQXP01000003.1"/>
</dbReference>
<dbReference type="Gene3D" id="3.40.50.10330">
    <property type="entry name" value="Probable inorganic polyphosphate/atp-NAD kinase, domain 1"/>
    <property type="match status" value="1"/>
</dbReference>
<dbReference type="Proteomes" id="UP000184526">
    <property type="component" value="Unassembled WGS sequence"/>
</dbReference>
<keyword evidence="10" id="KW-1185">Reference proteome</keyword>
<feature type="active site" description="Proton acceptor" evidence="8">
    <location>
        <position position="61"/>
    </location>
</feature>
<accession>A0A1M5T600</accession>
<keyword evidence="2 8" id="KW-0547">Nucleotide-binding</keyword>
<organism evidence="9 10">
    <name type="scientific">Clostridium collagenovorans DSM 3089</name>
    <dbReference type="NCBI Taxonomy" id="1121306"/>
    <lineage>
        <taxon>Bacteria</taxon>
        <taxon>Bacillati</taxon>
        <taxon>Bacillota</taxon>
        <taxon>Clostridia</taxon>
        <taxon>Eubacteriales</taxon>
        <taxon>Clostridiaceae</taxon>
        <taxon>Clostridium</taxon>
    </lineage>
</organism>
<evidence type="ECO:0000256" key="3">
    <source>
        <dbReference type="ARBA" id="ARBA00022777"/>
    </source>
</evidence>
<sequence length="275" mass="30718">MTNIGVNINTSKDPDERILKYIVNILEQYIKPVNITIFKDDLNNEEKKIRGLDAMIVLGGDGTILGAARILVKYDVPILGVNIGHLGFLTSVEMLEFEDAIKRLLNNQYSIEERVMLNCIKKDTNENFPALNDVVICKGTLSRIAEFTIFIDDCYYSKFDADGVIISTPTGSTAYSLSAGGPIVHPNLNVVSITPICPHKLEMRTIIVDCKSKVEILVSTKESKEEVYLTIDGQESRSIGELGEIQVSALNNKCKLIRLQNKCYFDILNKKILSR</sequence>
<dbReference type="OrthoDB" id="9774737at2"/>
<comment type="caution">
    <text evidence="8">Lacks conserved residue(s) required for the propagation of feature annotation.</text>
</comment>
<evidence type="ECO:0000256" key="5">
    <source>
        <dbReference type="ARBA" id="ARBA00022857"/>
    </source>
</evidence>
<dbReference type="Pfam" id="PF01513">
    <property type="entry name" value="NAD_kinase"/>
    <property type="match status" value="1"/>
</dbReference>
<dbReference type="GO" id="GO:0005737">
    <property type="term" value="C:cytoplasm"/>
    <property type="evidence" value="ECO:0007669"/>
    <property type="project" value="UniProtKB-SubCell"/>
</dbReference>
<dbReference type="GO" id="GO:0003951">
    <property type="term" value="F:NAD+ kinase activity"/>
    <property type="evidence" value="ECO:0007669"/>
    <property type="project" value="UniProtKB-UniRule"/>
</dbReference>
<evidence type="ECO:0000256" key="7">
    <source>
        <dbReference type="ARBA" id="ARBA00047925"/>
    </source>
</evidence>
<dbReference type="GO" id="GO:0046872">
    <property type="term" value="F:metal ion binding"/>
    <property type="evidence" value="ECO:0007669"/>
    <property type="project" value="UniProtKB-UniRule"/>
</dbReference>
<proteinExistence type="inferred from homology"/>
<evidence type="ECO:0000313" key="10">
    <source>
        <dbReference type="Proteomes" id="UP000184526"/>
    </source>
</evidence>
<feature type="binding site" evidence="8">
    <location>
        <position position="143"/>
    </location>
    <ligand>
        <name>NAD(+)</name>
        <dbReference type="ChEBI" id="CHEBI:57540"/>
    </ligand>
</feature>
<reference evidence="9 10" key="1">
    <citation type="submission" date="2016-11" db="EMBL/GenBank/DDBJ databases">
        <authorList>
            <person name="Jaros S."/>
            <person name="Januszkiewicz K."/>
            <person name="Wedrychowicz H."/>
        </authorList>
    </citation>
    <scope>NUCLEOTIDE SEQUENCE [LARGE SCALE GENOMIC DNA]</scope>
    <source>
        <strain evidence="9 10">DSM 3089</strain>
    </source>
</reference>
<evidence type="ECO:0000256" key="2">
    <source>
        <dbReference type="ARBA" id="ARBA00022741"/>
    </source>
</evidence>
<dbReference type="PANTHER" id="PTHR20275:SF0">
    <property type="entry name" value="NAD KINASE"/>
    <property type="match status" value="1"/>
</dbReference>
<comment type="catalytic activity">
    <reaction evidence="7 8">
        <text>NAD(+) + ATP = ADP + NADP(+) + H(+)</text>
        <dbReference type="Rhea" id="RHEA:18629"/>
        <dbReference type="ChEBI" id="CHEBI:15378"/>
        <dbReference type="ChEBI" id="CHEBI:30616"/>
        <dbReference type="ChEBI" id="CHEBI:57540"/>
        <dbReference type="ChEBI" id="CHEBI:58349"/>
        <dbReference type="ChEBI" id="CHEBI:456216"/>
        <dbReference type="EC" id="2.7.1.23"/>
    </reaction>
</comment>
<comment type="cofactor">
    <cofactor evidence="8">
        <name>a divalent metal cation</name>
        <dbReference type="ChEBI" id="CHEBI:60240"/>
    </cofactor>
</comment>
<protein>
    <recommendedName>
        <fullName evidence="8">NAD kinase</fullName>
        <ecNumber evidence="8">2.7.1.23</ecNumber>
    </recommendedName>
    <alternativeName>
        <fullName evidence="8">ATP-dependent NAD kinase</fullName>
    </alternativeName>
</protein>
<feature type="binding site" evidence="8">
    <location>
        <position position="162"/>
    </location>
    <ligand>
        <name>NAD(+)</name>
        <dbReference type="ChEBI" id="CHEBI:57540"/>
    </ligand>
</feature>
<comment type="subcellular location">
    <subcellularLocation>
        <location evidence="8">Cytoplasm</location>
    </subcellularLocation>
</comment>
<keyword evidence="6 8" id="KW-0520">NAD</keyword>
<keyword evidence="4 8" id="KW-0067">ATP-binding</keyword>
<name>A0A1M5T600_9CLOT</name>
<evidence type="ECO:0000313" key="9">
    <source>
        <dbReference type="EMBL" id="SHH45783.1"/>
    </source>
</evidence>
<dbReference type="InterPro" id="IPR016064">
    <property type="entry name" value="NAD/diacylglycerol_kinase_sf"/>
</dbReference>
<keyword evidence="5 8" id="KW-0521">NADP</keyword>
<dbReference type="GO" id="GO:0006741">
    <property type="term" value="P:NADP+ biosynthetic process"/>
    <property type="evidence" value="ECO:0007669"/>
    <property type="project" value="UniProtKB-UniRule"/>
</dbReference>
<dbReference type="PANTHER" id="PTHR20275">
    <property type="entry name" value="NAD KINASE"/>
    <property type="match status" value="1"/>
</dbReference>
<feature type="binding site" evidence="8">
    <location>
        <begin position="61"/>
        <end position="62"/>
    </location>
    <ligand>
        <name>NAD(+)</name>
        <dbReference type="ChEBI" id="CHEBI:57540"/>
    </ligand>
</feature>
<dbReference type="EC" id="2.7.1.23" evidence="8"/>
<dbReference type="HAMAP" id="MF_00361">
    <property type="entry name" value="NAD_kinase"/>
    <property type="match status" value="1"/>
</dbReference>
<gene>
    <name evidence="8" type="primary">nadK</name>
    <name evidence="9" type="ORF">SAMN02745196_00436</name>
</gene>
<evidence type="ECO:0000256" key="1">
    <source>
        <dbReference type="ARBA" id="ARBA00022679"/>
    </source>
</evidence>
<dbReference type="STRING" id="1121306.SAMN02745196_00436"/>
<dbReference type="SUPFAM" id="SSF111331">
    <property type="entry name" value="NAD kinase/diacylglycerol kinase-like"/>
    <property type="match status" value="1"/>
</dbReference>
<feature type="binding site" evidence="8">
    <location>
        <position position="234"/>
    </location>
    <ligand>
        <name>NAD(+)</name>
        <dbReference type="ChEBI" id="CHEBI:57540"/>
    </ligand>
</feature>
<dbReference type="EMBL" id="FQXP01000003">
    <property type="protein sequence ID" value="SHH45783.1"/>
    <property type="molecule type" value="Genomic_DNA"/>
</dbReference>
<evidence type="ECO:0000256" key="8">
    <source>
        <dbReference type="HAMAP-Rule" id="MF_00361"/>
    </source>
</evidence>
<dbReference type="InterPro" id="IPR017437">
    <property type="entry name" value="ATP-NAD_kinase_PpnK-typ_C"/>
</dbReference>
<dbReference type="GO" id="GO:0051287">
    <property type="term" value="F:NAD binding"/>
    <property type="evidence" value="ECO:0007669"/>
    <property type="project" value="UniProtKB-ARBA"/>
</dbReference>
<feature type="binding site" evidence="8">
    <location>
        <begin position="132"/>
        <end position="133"/>
    </location>
    <ligand>
        <name>NAD(+)</name>
        <dbReference type="ChEBI" id="CHEBI:57540"/>
    </ligand>
</feature>
<evidence type="ECO:0000256" key="6">
    <source>
        <dbReference type="ARBA" id="ARBA00023027"/>
    </source>
</evidence>
<comment type="function">
    <text evidence="8">Involved in the regulation of the intracellular balance of NAD and NADP, and is a key enzyme in the biosynthesis of NADP. Catalyzes specifically the phosphorylation on 2'-hydroxyl of the adenosine moiety of NAD to yield NADP.</text>
</comment>
<keyword evidence="3 8" id="KW-0418">Kinase</keyword>
<dbReference type="GO" id="GO:0005524">
    <property type="term" value="F:ATP binding"/>
    <property type="evidence" value="ECO:0007669"/>
    <property type="project" value="UniProtKB-KW"/>
</dbReference>
<keyword evidence="8" id="KW-0963">Cytoplasm</keyword>
<dbReference type="InterPro" id="IPR017438">
    <property type="entry name" value="ATP-NAD_kinase_N"/>
</dbReference>
<dbReference type="Gene3D" id="2.60.200.30">
    <property type="entry name" value="Probable inorganic polyphosphate/atp-NAD kinase, domain 2"/>
    <property type="match status" value="1"/>
</dbReference>
<evidence type="ECO:0000256" key="4">
    <source>
        <dbReference type="ARBA" id="ARBA00022840"/>
    </source>
</evidence>